<gene>
    <name evidence="2" type="ORF">YALI1_D33364g</name>
</gene>
<reference evidence="2 3" key="1">
    <citation type="journal article" date="2016" name="PLoS ONE">
        <title>Sequence Assembly of Yarrowia lipolytica Strain W29/CLIB89 Shows Transposable Element Diversity.</title>
        <authorList>
            <person name="Magnan C."/>
            <person name="Yu J."/>
            <person name="Chang I."/>
            <person name="Jahn E."/>
            <person name="Kanomata Y."/>
            <person name="Wu J."/>
            <person name="Zeller M."/>
            <person name="Oakes M."/>
            <person name="Baldi P."/>
            <person name="Sandmeyer S."/>
        </authorList>
    </citation>
    <scope>NUCLEOTIDE SEQUENCE [LARGE SCALE GENOMIC DNA]</scope>
    <source>
        <strain evidence="3">CLIB89(W29)</strain>
    </source>
</reference>
<accession>A0A1D8NG65</accession>
<evidence type="ECO:0000313" key="2">
    <source>
        <dbReference type="EMBL" id="AOW04622.1"/>
    </source>
</evidence>
<dbReference type="VEuPathDB" id="FungiDB:YALI1_D33364g"/>
<dbReference type="RefSeq" id="XP_068138965.1">
    <property type="nucleotide sequence ID" value="XM_068282864.1"/>
</dbReference>
<evidence type="ECO:0000256" key="1">
    <source>
        <dbReference type="SAM" id="SignalP"/>
    </source>
</evidence>
<organism evidence="2 3">
    <name type="scientific">Yarrowia lipolytica</name>
    <name type="common">Candida lipolytica</name>
    <dbReference type="NCBI Taxonomy" id="4952"/>
    <lineage>
        <taxon>Eukaryota</taxon>
        <taxon>Fungi</taxon>
        <taxon>Dikarya</taxon>
        <taxon>Ascomycota</taxon>
        <taxon>Saccharomycotina</taxon>
        <taxon>Dipodascomycetes</taxon>
        <taxon>Dipodascales</taxon>
        <taxon>Dipodascales incertae sedis</taxon>
        <taxon>Yarrowia</taxon>
    </lineage>
</organism>
<evidence type="ECO:0000313" key="3">
    <source>
        <dbReference type="Proteomes" id="UP000182444"/>
    </source>
</evidence>
<name>A0A1D8NG65_YARLL</name>
<dbReference type="Proteomes" id="UP000182444">
    <property type="component" value="Chromosome 1D"/>
</dbReference>
<sequence length="89" mass="10148">MPKSGLLILLCFDISQCSSTSMYWYSAVPYICSFLAPNSLQSSFNHLYQASLIPVSKPKERLYRCDRWVPRPCQVLMQIRADTNIGINA</sequence>
<proteinExistence type="predicted"/>
<dbReference type="GeneID" id="94583475"/>
<feature type="chain" id="PRO_5009110514" description="Secreted protein" evidence="1">
    <location>
        <begin position="20"/>
        <end position="89"/>
    </location>
</feature>
<dbReference type="AlphaFoldDB" id="A0A1D8NG65"/>
<feature type="signal peptide" evidence="1">
    <location>
        <begin position="1"/>
        <end position="19"/>
    </location>
</feature>
<dbReference type="EMBL" id="CP017556">
    <property type="protein sequence ID" value="AOW04622.1"/>
    <property type="molecule type" value="Genomic_DNA"/>
</dbReference>
<protein>
    <recommendedName>
        <fullName evidence="4">Secreted protein</fullName>
    </recommendedName>
</protein>
<evidence type="ECO:0008006" key="4">
    <source>
        <dbReference type="Google" id="ProtNLM"/>
    </source>
</evidence>
<keyword evidence="1" id="KW-0732">Signal</keyword>